<dbReference type="PANTHER" id="PTHR13799">
    <property type="entry name" value="NGG1 INTERACTING FACTOR 3"/>
    <property type="match status" value="1"/>
</dbReference>
<gene>
    <name evidence="4" type="ORF">ACFQ21_28040</name>
</gene>
<evidence type="ECO:0000313" key="4">
    <source>
        <dbReference type="EMBL" id="MFD1003209.1"/>
    </source>
</evidence>
<dbReference type="PANTHER" id="PTHR13799:SF14">
    <property type="entry name" value="GTP CYCLOHYDROLASE 1 TYPE 2 HOMOLOG"/>
    <property type="match status" value="1"/>
</dbReference>
<comment type="similarity">
    <text evidence="1 3">Belongs to the GTP cyclohydrolase I type 2/NIF3 family.</text>
</comment>
<dbReference type="InterPro" id="IPR017221">
    <property type="entry name" value="DUF34/NIF3_bac"/>
</dbReference>
<dbReference type="SUPFAM" id="SSF102705">
    <property type="entry name" value="NIF3 (NGG1p interacting factor 3)-like"/>
    <property type="match status" value="1"/>
</dbReference>
<dbReference type="InterPro" id="IPR002678">
    <property type="entry name" value="DUF34/NIF3"/>
</dbReference>
<sequence>MAVKIKDVTDYLESIAPRSYQESYDNASLITGHASWDVKGILVTLDCIEAVVDEAIAQGCNLIVAHHPIVFKGLKKLNGNGYVERTVIKAIKHDIAIYAIHTNLDNVYTGVNRRICDKIGLTNVKILAPKKETLGKLVTFIPTENAENVLAALHEAGAGQIGNYKNCSFRLEGTGTFMPTDDANPHIGQSNKQEYVNEVRAEVIFPQHLEGKILAALRKAHPYEEVAYYLSTLLNENQEVGSGMIGELATPAEPLAFLQGLKVSMDLQMIRHTNINHGPIQKVAVCGGAGSFLLPQAIQAGADIFVTADFKYHEFFDADGRIIIADIGHYESEVFTKELLQDVLMKKFSTFAIIFSETATNPISYL</sequence>
<reference evidence="5" key="1">
    <citation type="journal article" date="2019" name="Int. J. Syst. Evol. Microbiol.">
        <title>The Global Catalogue of Microorganisms (GCM) 10K type strain sequencing project: providing services to taxonomists for standard genome sequencing and annotation.</title>
        <authorList>
            <consortium name="The Broad Institute Genomics Platform"/>
            <consortium name="The Broad Institute Genome Sequencing Center for Infectious Disease"/>
            <person name="Wu L."/>
            <person name="Ma J."/>
        </authorList>
    </citation>
    <scope>NUCLEOTIDE SEQUENCE [LARGE SCALE GENOMIC DNA]</scope>
    <source>
        <strain evidence="5">CCUG 58938</strain>
    </source>
</reference>
<protein>
    <recommendedName>
        <fullName evidence="3">GTP cyclohydrolase 1 type 2 homolog</fullName>
    </recommendedName>
</protein>
<comment type="caution">
    <text evidence="4">The sequence shown here is derived from an EMBL/GenBank/DDBJ whole genome shotgun (WGS) entry which is preliminary data.</text>
</comment>
<evidence type="ECO:0000256" key="2">
    <source>
        <dbReference type="ARBA" id="ARBA00022723"/>
    </source>
</evidence>
<dbReference type="InterPro" id="IPR036069">
    <property type="entry name" value="DUF34/NIF3_sf"/>
</dbReference>
<name>A0ABW3KBR2_9BACT</name>
<organism evidence="4 5">
    <name type="scientific">Ohtaekwangia kribbensis</name>
    <dbReference type="NCBI Taxonomy" id="688913"/>
    <lineage>
        <taxon>Bacteria</taxon>
        <taxon>Pseudomonadati</taxon>
        <taxon>Bacteroidota</taxon>
        <taxon>Cytophagia</taxon>
        <taxon>Cytophagales</taxon>
        <taxon>Fulvivirgaceae</taxon>
        <taxon>Ohtaekwangia</taxon>
    </lineage>
</organism>
<evidence type="ECO:0000256" key="3">
    <source>
        <dbReference type="PIRNR" id="PIRNR037489"/>
    </source>
</evidence>
<evidence type="ECO:0000313" key="5">
    <source>
        <dbReference type="Proteomes" id="UP001597112"/>
    </source>
</evidence>
<dbReference type="Gene3D" id="3.40.1390.30">
    <property type="entry name" value="NIF3 (NGG1p interacting factor 3)-like"/>
    <property type="match status" value="1"/>
</dbReference>
<dbReference type="NCBIfam" id="TIGR00486">
    <property type="entry name" value="YbgI_SA1388"/>
    <property type="match status" value="1"/>
</dbReference>
<evidence type="ECO:0000256" key="1">
    <source>
        <dbReference type="ARBA" id="ARBA00006964"/>
    </source>
</evidence>
<dbReference type="InterPro" id="IPR015867">
    <property type="entry name" value="N-reg_PII/ATP_PRibTrfase_C"/>
</dbReference>
<dbReference type="RefSeq" id="WP_377585566.1">
    <property type="nucleotide sequence ID" value="NZ_JBHTKA010000015.1"/>
</dbReference>
<accession>A0ABW3KBR2</accession>
<dbReference type="EMBL" id="JBHTKA010000015">
    <property type="protein sequence ID" value="MFD1003209.1"/>
    <property type="molecule type" value="Genomic_DNA"/>
</dbReference>
<proteinExistence type="inferred from homology"/>
<dbReference type="Gene3D" id="3.30.70.120">
    <property type="match status" value="1"/>
</dbReference>
<dbReference type="PIRSF" id="PIRSF037489">
    <property type="entry name" value="UCP037489_NIF3_YqfO"/>
    <property type="match status" value="1"/>
</dbReference>
<dbReference type="Proteomes" id="UP001597112">
    <property type="component" value="Unassembled WGS sequence"/>
</dbReference>
<dbReference type="Pfam" id="PF01784">
    <property type="entry name" value="DUF34_NIF3"/>
    <property type="match status" value="1"/>
</dbReference>
<keyword evidence="2 3" id="KW-0479">Metal-binding</keyword>
<keyword evidence="5" id="KW-1185">Reference proteome</keyword>